<accession>A0AAD4JKI1</accession>
<sequence length="142" mass="15472">MSRSKAASLEGHASTIHPSMRTTTHVSRSFVPEKIEAKPYPIAIGTRGTVGSLIMQEIDHFSQLELGGASSSKKPSNQPVDLPLMSHEFLRPELESAIAIPMKKKRGSRRLIPSICSLVEVANINQSNSVSGFAYTNLKNRS</sequence>
<feature type="compositionally biased region" description="Polar residues" evidence="1">
    <location>
        <begin position="16"/>
        <end position="25"/>
    </location>
</feature>
<gene>
    <name evidence="2" type="ORF">C2S53_006391</name>
</gene>
<keyword evidence="3" id="KW-1185">Reference proteome</keyword>
<name>A0AAD4JKI1_PERFH</name>
<dbReference type="PANTHER" id="PTHR35131">
    <property type="entry name" value="EXPRESSED PROTEIN"/>
    <property type="match status" value="1"/>
</dbReference>
<dbReference type="PANTHER" id="PTHR35131:SF2">
    <property type="entry name" value="GAG-POL POLYPROTEIN"/>
    <property type="match status" value="1"/>
</dbReference>
<protein>
    <submittedName>
        <fullName evidence="2">Uncharacterized protein</fullName>
    </submittedName>
</protein>
<dbReference type="AlphaFoldDB" id="A0AAD4JKI1"/>
<dbReference type="EMBL" id="SDAM02000034">
    <property type="protein sequence ID" value="KAH6835520.1"/>
    <property type="molecule type" value="Genomic_DNA"/>
</dbReference>
<feature type="region of interest" description="Disordered" evidence="1">
    <location>
        <begin position="1"/>
        <end position="25"/>
    </location>
</feature>
<reference evidence="2 3" key="1">
    <citation type="journal article" date="2021" name="Nat. Commun.">
        <title>Incipient diploidization of the medicinal plant Perilla within 10,000 years.</title>
        <authorList>
            <person name="Zhang Y."/>
            <person name="Shen Q."/>
            <person name="Leng L."/>
            <person name="Zhang D."/>
            <person name="Chen S."/>
            <person name="Shi Y."/>
            <person name="Ning Z."/>
            <person name="Chen S."/>
        </authorList>
    </citation>
    <scope>NUCLEOTIDE SEQUENCE [LARGE SCALE GENOMIC DNA]</scope>
    <source>
        <strain evidence="3">cv. PC099</strain>
    </source>
</reference>
<evidence type="ECO:0000313" key="3">
    <source>
        <dbReference type="Proteomes" id="UP001190926"/>
    </source>
</evidence>
<organism evidence="2 3">
    <name type="scientific">Perilla frutescens var. hirtella</name>
    <name type="common">Perilla citriodora</name>
    <name type="synonym">Perilla setoyensis</name>
    <dbReference type="NCBI Taxonomy" id="608512"/>
    <lineage>
        <taxon>Eukaryota</taxon>
        <taxon>Viridiplantae</taxon>
        <taxon>Streptophyta</taxon>
        <taxon>Embryophyta</taxon>
        <taxon>Tracheophyta</taxon>
        <taxon>Spermatophyta</taxon>
        <taxon>Magnoliopsida</taxon>
        <taxon>eudicotyledons</taxon>
        <taxon>Gunneridae</taxon>
        <taxon>Pentapetalae</taxon>
        <taxon>asterids</taxon>
        <taxon>lamiids</taxon>
        <taxon>Lamiales</taxon>
        <taxon>Lamiaceae</taxon>
        <taxon>Nepetoideae</taxon>
        <taxon>Elsholtzieae</taxon>
        <taxon>Perilla</taxon>
    </lineage>
</organism>
<comment type="caution">
    <text evidence="2">The sequence shown here is derived from an EMBL/GenBank/DDBJ whole genome shotgun (WGS) entry which is preliminary data.</text>
</comment>
<evidence type="ECO:0000313" key="2">
    <source>
        <dbReference type="EMBL" id="KAH6835520.1"/>
    </source>
</evidence>
<evidence type="ECO:0000256" key="1">
    <source>
        <dbReference type="SAM" id="MobiDB-lite"/>
    </source>
</evidence>
<dbReference type="Proteomes" id="UP001190926">
    <property type="component" value="Unassembled WGS sequence"/>
</dbReference>
<proteinExistence type="predicted"/>